<sequence>MHACACALSPRLVVRARVRARASQSGKPSLSMVESVLLNESDASVFYYVRFNGGSETVPIDANNLLSFTENKKLFKFKYHDKDLRKEAEIRTEALLGAEDDIPEVLMNFVTVDSDFEEVSNETVKRLGLYSVTLTPNMVKSLGSRLSTIHSKQHELEYETEDEIVDVEDVPKINARKKTKSNPLTCPGCKVRWRTQFALEAHMRQTKCGSIVKKDRSLKQIQEDNRNKDHMMRKMWASKSASGYYNCKLCYRKFRSKGEAQAHMSSKHSGVMKNVKIKIDDNSDVSGSDSDSMSQSRNADKHSSDSDSITRNRSADKHCSLERERRRALATKFEALADILSLEKGSSKVKILALAKQEIVKLEKQFRDTEVLLEELKILNDELKTHHLKLKQS</sequence>
<dbReference type="InterPro" id="IPR011598">
    <property type="entry name" value="bHLH_dom"/>
</dbReference>
<dbReference type="AlphaFoldDB" id="A0A6P9AA93"/>
<dbReference type="Proteomes" id="UP000515158">
    <property type="component" value="Unplaced"/>
</dbReference>
<dbReference type="Gene3D" id="3.30.160.60">
    <property type="entry name" value="Classic Zinc Finger"/>
    <property type="match status" value="1"/>
</dbReference>
<evidence type="ECO:0000256" key="1">
    <source>
        <dbReference type="PROSITE-ProRule" id="PRU00042"/>
    </source>
</evidence>
<keyword evidence="1" id="KW-0863">Zinc-finger</keyword>
<dbReference type="GO" id="GO:0008270">
    <property type="term" value="F:zinc ion binding"/>
    <property type="evidence" value="ECO:0007669"/>
    <property type="project" value="UniProtKB-KW"/>
</dbReference>
<feature type="domain" description="BHLH" evidence="5">
    <location>
        <begin position="313"/>
        <end position="362"/>
    </location>
</feature>
<feature type="compositionally biased region" description="Low complexity" evidence="3">
    <location>
        <begin position="284"/>
        <end position="296"/>
    </location>
</feature>
<evidence type="ECO:0000259" key="4">
    <source>
        <dbReference type="PROSITE" id="PS50157"/>
    </source>
</evidence>
<proteinExistence type="predicted"/>
<evidence type="ECO:0000256" key="2">
    <source>
        <dbReference type="SAM" id="Coils"/>
    </source>
</evidence>
<dbReference type="InterPro" id="IPR036638">
    <property type="entry name" value="HLH_DNA-bd_sf"/>
</dbReference>
<evidence type="ECO:0000313" key="7">
    <source>
        <dbReference type="RefSeq" id="XP_034255003.1"/>
    </source>
</evidence>
<keyword evidence="1" id="KW-0862">Zinc</keyword>
<keyword evidence="6" id="KW-1185">Reference proteome</keyword>
<dbReference type="GeneID" id="117653445"/>
<accession>A0A6P9AA93</accession>
<evidence type="ECO:0000313" key="6">
    <source>
        <dbReference type="Proteomes" id="UP000515158"/>
    </source>
</evidence>
<evidence type="ECO:0000256" key="3">
    <source>
        <dbReference type="SAM" id="MobiDB-lite"/>
    </source>
</evidence>
<organism evidence="7">
    <name type="scientific">Thrips palmi</name>
    <name type="common">Melon thrips</name>
    <dbReference type="NCBI Taxonomy" id="161013"/>
    <lineage>
        <taxon>Eukaryota</taxon>
        <taxon>Metazoa</taxon>
        <taxon>Ecdysozoa</taxon>
        <taxon>Arthropoda</taxon>
        <taxon>Hexapoda</taxon>
        <taxon>Insecta</taxon>
        <taxon>Pterygota</taxon>
        <taxon>Neoptera</taxon>
        <taxon>Paraneoptera</taxon>
        <taxon>Thysanoptera</taxon>
        <taxon>Terebrantia</taxon>
        <taxon>Thripoidea</taxon>
        <taxon>Thripidae</taxon>
        <taxon>Thrips</taxon>
    </lineage>
</organism>
<name>A0A6P9AA93_THRPL</name>
<dbReference type="GO" id="GO:0046983">
    <property type="term" value="F:protein dimerization activity"/>
    <property type="evidence" value="ECO:0007669"/>
    <property type="project" value="InterPro"/>
</dbReference>
<dbReference type="InParanoid" id="A0A6P9AA93"/>
<dbReference type="SUPFAM" id="SSF47459">
    <property type="entry name" value="HLH, helix-loop-helix DNA-binding domain"/>
    <property type="match status" value="1"/>
</dbReference>
<dbReference type="PROSITE" id="PS50888">
    <property type="entry name" value="BHLH"/>
    <property type="match status" value="1"/>
</dbReference>
<dbReference type="RefSeq" id="XP_034255003.1">
    <property type="nucleotide sequence ID" value="XM_034399112.1"/>
</dbReference>
<dbReference type="PROSITE" id="PS50157">
    <property type="entry name" value="ZINC_FINGER_C2H2_2"/>
    <property type="match status" value="1"/>
</dbReference>
<dbReference type="OrthoDB" id="8195864at2759"/>
<feature type="coiled-coil region" evidence="2">
    <location>
        <begin position="352"/>
        <end position="379"/>
    </location>
</feature>
<keyword evidence="1" id="KW-0479">Metal-binding</keyword>
<dbReference type="PROSITE" id="PS00028">
    <property type="entry name" value="ZINC_FINGER_C2H2_1"/>
    <property type="match status" value="1"/>
</dbReference>
<protein>
    <submittedName>
        <fullName evidence="7">Uncharacterized protein LOC117653445 isoform X1</fullName>
    </submittedName>
</protein>
<dbReference type="Gene3D" id="4.10.280.10">
    <property type="entry name" value="Helix-loop-helix DNA-binding domain"/>
    <property type="match status" value="1"/>
</dbReference>
<dbReference type="KEGG" id="tpal:117653445"/>
<gene>
    <name evidence="7" type="primary">LOC117653445</name>
</gene>
<feature type="compositionally biased region" description="Basic and acidic residues" evidence="3">
    <location>
        <begin position="298"/>
        <end position="321"/>
    </location>
</feature>
<feature type="region of interest" description="Disordered" evidence="3">
    <location>
        <begin position="281"/>
        <end position="321"/>
    </location>
</feature>
<reference evidence="7" key="1">
    <citation type="submission" date="2025-08" db="UniProtKB">
        <authorList>
            <consortium name="RefSeq"/>
        </authorList>
    </citation>
    <scope>IDENTIFICATION</scope>
    <source>
        <tissue evidence="7">Total insect</tissue>
    </source>
</reference>
<keyword evidence="2" id="KW-0175">Coiled coil</keyword>
<dbReference type="InterPro" id="IPR013087">
    <property type="entry name" value="Znf_C2H2_type"/>
</dbReference>
<evidence type="ECO:0000259" key="5">
    <source>
        <dbReference type="PROSITE" id="PS50888"/>
    </source>
</evidence>
<feature type="domain" description="C2H2-type" evidence="4">
    <location>
        <begin position="245"/>
        <end position="273"/>
    </location>
</feature>